<evidence type="ECO:0000256" key="5">
    <source>
        <dbReference type="ARBA" id="ARBA00022692"/>
    </source>
</evidence>
<name>A0A9J6GNR5_HAELO</name>
<evidence type="ECO:0000256" key="1">
    <source>
        <dbReference type="ARBA" id="ARBA00004323"/>
    </source>
</evidence>
<sequence length="382" mass="42357">MVILAGLGAYLNFSSVSSSKKSASHLPNDPRTHSRFLLRAKLGRSFTHLSPEPHAWAANLWDMMFATESYPTVKTQDVFLVIMIASAPANTRQRGAIRSTWGHPTGSGFDQEKFLTIFLVGDSDDPSRRRLVLKEAKEYGDMLVGPYVDTYRNLTLKTVHGFLWITEHVKPSFVLKTDDDCFVNIGVLADVLAETLVFQTELSAAASGQEDSTYRMAPGHPEGAARSSSSALSYRGAALATTRLPSPFYVGNIRWSNPVVRNPKSRWYVPEEDYARSRYPPYGSGAGYILDSRALDVLTSNVRRVKPFANEDAYVGTVLSEAGVYPVQSSRFASQLSGLWTCNFLYFVVIHGVSAEDHGRLVAKVQSARQQCRDVERDVGWD</sequence>
<evidence type="ECO:0000256" key="8">
    <source>
        <dbReference type="ARBA" id="ARBA00023034"/>
    </source>
</evidence>
<accession>A0A9J6GNR5</accession>
<dbReference type="AlphaFoldDB" id="A0A9J6GNR5"/>
<dbReference type="PANTHER" id="PTHR11214">
    <property type="entry name" value="BETA-1,3-N-ACETYLGLUCOSAMINYLTRANSFERASE"/>
    <property type="match status" value="1"/>
</dbReference>
<evidence type="ECO:0000256" key="9">
    <source>
        <dbReference type="ARBA" id="ARBA00023136"/>
    </source>
</evidence>
<dbReference type="PANTHER" id="PTHR11214:SF376">
    <property type="entry name" value="HEXOSYLTRANSFERASE"/>
    <property type="match status" value="1"/>
</dbReference>
<dbReference type="Pfam" id="PF01762">
    <property type="entry name" value="Galactosyl_T"/>
    <property type="match status" value="2"/>
</dbReference>
<organism evidence="11 12">
    <name type="scientific">Haemaphysalis longicornis</name>
    <name type="common">Bush tick</name>
    <dbReference type="NCBI Taxonomy" id="44386"/>
    <lineage>
        <taxon>Eukaryota</taxon>
        <taxon>Metazoa</taxon>
        <taxon>Ecdysozoa</taxon>
        <taxon>Arthropoda</taxon>
        <taxon>Chelicerata</taxon>
        <taxon>Arachnida</taxon>
        <taxon>Acari</taxon>
        <taxon>Parasitiformes</taxon>
        <taxon>Ixodida</taxon>
        <taxon>Ixodoidea</taxon>
        <taxon>Ixodidae</taxon>
        <taxon>Haemaphysalinae</taxon>
        <taxon>Haemaphysalis</taxon>
    </lineage>
</organism>
<keyword evidence="5" id="KW-0812">Transmembrane</keyword>
<keyword evidence="6" id="KW-0735">Signal-anchor</keyword>
<dbReference type="GO" id="GO:0000139">
    <property type="term" value="C:Golgi membrane"/>
    <property type="evidence" value="ECO:0007669"/>
    <property type="project" value="UniProtKB-SubCell"/>
</dbReference>
<comment type="similarity">
    <text evidence="2 10">Belongs to the glycosyltransferase 31 family.</text>
</comment>
<dbReference type="OrthoDB" id="2139606at2759"/>
<evidence type="ECO:0000256" key="10">
    <source>
        <dbReference type="RuleBase" id="RU363063"/>
    </source>
</evidence>
<keyword evidence="4" id="KW-0808">Transferase</keyword>
<keyword evidence="7" id="KW-1133">Transmembrane helix</keyword>
<comment type="subcellular location">
    <subcellularLocation>
        <location evidence="1 10">Golgi apparatus membrane</location>
        <topology evidence="1 10">Single-pass type II membrane protein</topology>
    </subcellularLocation>
</comment>
<gene>
    <name evidence="11" type="ORF">HPB48_023013</name>
</gene>
<dbReference type="EMBL" id="JABSTR010000007">
    <property type="protein sequence ID" value="KAH9375772.1"/>
    <property type="molecule type" value="Genomic_DNA"/>
</dbReference>
<dbReference type="EC" id="2.4.1.-" evidence="10"/>
<evidence type="ECO:0000256" key="4">
    <source>
        <dbReference type="ARBA" id="ARBA00022679"/>
    </source>
</evidence>
<reference evidence="11 12" key="1">
    <citation type="journal article" date="2020" name="Cell">
        <title>Large-Scale Comparative Analyses of Tick Genomes Elucidate Their Genetic Diversity and Vector Capacities.</title>
        <authorList>
            <consortium name="Tick Genome and Microbiome Consortium (TIGMIC)"/>
            <person name="Jia N."/>
            <person name="Wang J."/>
            <person name="Shi W."/>
            <person name="Du L."/>
            <person name="Sun Y."/>
            <person name="Zhan W."/>
            <person name="Jiang J.F."/>
            <person name="Wang Q."/>
            <person name="Zhang B."/>
            <person name="Ji P."/>
            <person name="Bell-Sakyi L."/>
            <person name="Cui X.M."/>
            <person name="Yuan T.T."/>
            <person name="Jiang B.G."/>
            <person name="Yang W.F."/>
            <person name="Lam T.T."/>
            <person name="Chang Q.C."/>
            <person name="Ding S.J."/>
            <person name="Wang X.J."/>
            <person name="Zhu J.G."/>
            <person name="Ruan X.D."/>
            <person name="Zhao L."/>
            <person name="Wei J.T."/>
            <person name="Ye R.Z."/>
            <person name="Que T.C."/>
            <person name="Du C.H."/>
            <person name="Zhou Y.H."/>
            <person name="Cheng J.X."/>
            <person name="Dai P.F."/>
            <person name="Guo W.B."/>
            <person name="Han X.H."/>
            <person name="Huang E.J."/>
            <person name="Li L.F."/>
            <person name="Wei W."/>
            <person name="Gao Y.C."/>
            <person name="Liu J.Z."/>
            <person name="Shao H.Z."/>
            <person name="Wang X."/>
            <person name="Wang C.C."/>
            <person name="Yang T.C."/>
            <person name="Huo Q.B."/>
            <person name="Li W."/>
            <person name="Chen H.Y."/>
            <person name="Chen S.E."/>
            <person name="Zhou L.G."/>
            <person name="Ni X.B."/>
            <person name="Tian J.H."/>
            <person name="Sheng Y."/>
            <person name="Liu T."/>
            <person name="Pan Y.S."/>
            <person name="Xia L.Y."/>
            <person name="Li J."/>
            <person name="Zhao F."/>
            <person name="Cao W.C."/>
        </authorList>
    </citation>
    <scope>NUCLEOTIDE SEQUENCE [LARGE SCALE GENOMIC DNA]</scope>
    <source>
        <strain evidence="11">HaeL-2018</strain>
    </source>
</reference>
<dbReference type="VEuPathDB" id="VectorBase:HLOH_048050"/>
<dbReference type="OMA" id="GLWTCNF"/>
<dbReference type="Proteomes" id="UP000821853">
    <property type="component" value="Chromosome 5"/>
</dbReference>
<protein>
    <recommendedName>
        <fullName evidence="10">Hexosyltransferase</fullName>
        <ecNumber evidence="10">2.4.1.-</ecNumber>
    </recommendedName>
</protein>
<evidence type="ECO:0000256" key="2">
    <source>
        <dbReference type="ARBA" id="ARBA00008661"/>
    </source>
</evidence>
<dbReference type="InterPro" id="IPR002659">
    <property type="entry name" value="Glyco_trans_31"/>
</dbReference>
<evidence type="ECO:0000256" key="6">
    <source>
        <dbReference type="ARBA" id="ARBA00022968"/>
    </source>
</evidence>
<dbReference type="Gene3D" id="3.90.550.50">
    <property type="match status" value="1"/>
</dbReference>
<comment type="caution">
    <text evidence="11">The sequence shown here is derived from an EMBL/GenBank/DDBJ whole genome shotgun (WGS) entry which is preliminary data.</text>
</comment>
<keyword evidence="12" id="KW-1185">Reference proteome</keyword>
<evidence type="ECO:0000256" key="7">
    <source>
        <dbReference type="ARBA" id="ARBA00022989"/>
    </source>
</evidence>
<evidence type="ECO:0000313" key="11">
    <source>
        <dbReference type="EMBL" id="KAH9375772.1"/>
    </source>
</evidence>
<keyword evidence="9" id="KW-0472">Membrane</keyword>
<keyword evidence="8 10" id="KW-0333">Golgi apparatus</keyword>
<evidence type="ECO:0000313" key="12">
    <source>
        <dbReference type="Proteomes" id="UP000821853"/>
    </source>
</evidence>
<evidence type="ECO:0000256" key="3">
    <source>
        <dbReference type="ARBA" id="ARBA00022676"/>
    </source>
</evidence>
<dbReference type="GO" id="GO:0008499">
    <property type="term" value="F:N-acetyl-beta-D-glucosaminide beta-(1,3)-galactosyltransferase activity"/>
    <property type="evidence" value="ECO:0007669"/>
    <property type="project" value="TreeGrafter"/>
</dbReference>
<dbReference type="GO" id="GO:0006493">
    <property type="term" value="P:protein O-linked glycosylation"/>
    <property type="evidence" value="ECO:0007669"/>
    <property type="project" value="TreeGrafter"/>
</dbReference>
<proteinExistence type="inferred from homology"/>
<keyword evidence="3 10" id="KW-0328">Glycosyltransferase</keyword>